<organism evidence="11 12">
    <name type="scientific">Pseudodesulfovibrio hydrargyri</name>
    <dbReference type="NCBI Taxonomy" id="2125990"/>
    <lineage>
        <taxon>Bacteria</taxon>
        <taxon>Pseudomonadati</taxon>
        <taxon>Thermodesulfobacteriota</taxon>
        <taxon>Desulfovibrionia</taxon>
        <taxon>Desulfovibrionales</taxon>
        <taxon>Desulfovibrionaceae</taxon>
    </lineage>
</organism>
<reference evidence="11 12" key="1">
    <citation type="submission" date="2015-09" db="EMBL/GenBank/DDBJ databases">
        <title>Genome of Desulfovibrio dechloracetivorans BerOc1, a mercury methylating strain isolated from highly hydrocarbons and metals contaminated coastal sediments.</title>
        <authorList>
            <person name="Goni Urriza M."/>
            <person name="Gassie C."/>
            <person name="Bouchez O."/>
            <person name="Klopp C."/>
            <person name="Ranchou-Peyruse A."/>
            <person name="Remy G."/>
        </authorList>
    </citation>
    <scope>NUCLEOTIDE SEQUENCE [LARGE SCALE GENOMIC DNA]</scope>
    <source>
        <strain evidence="11 12">BerOc1</strain>
    </source>
</reference>
<evidence type="ECO:0000256" key="4">
    <source>
        <dbReference type="ARBA" id="ARBA00012982"/>
    </source>
</evidence>
<evidence type="ECO:0000256" key="7">
    <source>
        <dbReference type="ARBA" id="ARBA00022833"/>
    </source>
</evidence>
<evidence type="ECO:0000256" key="9">
    <source>
        <dbReference type="ARBA" id="ARBA00031449"/>
    </source>
</evidence>
<evidence type="ECO:0000256" key="8">
    <source>
        <dbReference type="ARBA" id="ARBA00023239"/>
    </source>
</evidence>
<evidence type="ECO:0000256" key="2">
    <source>
        <dbReference type="ARBA" id="ARBA00005061"/>
    </source>
</evidence>
<keyword evidence="6" id="KW-0479">Metal-binding</keyword>
<evidence type="ECO:0000256" key="10">
    <source>
        <dbReference type="ARBA" id="ARBA00048807"/>
    </source>
</evidence>
<dbReference type="Pfam" id="PF01242">
    <property type="entry name" value="PTPS"/>
    <property type="match status" value="1"/>
</dbReference>
<evidence type="ECO:0000256" key="3">
    <source>
        <dbReference type="ARBA" id="ARBA00008900"/>
    </source>
</evidence>
<dbReference type="EMBL" id="LKAQ01000002">
    <property type="protein sequence ID" value="OIQ51531.1"/>
    <property type="molecule type" value="Genomic_DNA"/>
</dbReference>
<evidence type="ECO:0000313" key="11">
    <source>
        <dbReference type="EMBL" id="OIQ51531.1"/>
    </source>
</evidence>
<dbReference type="EC" id="4.1.2.50" evidence="4"/>
<dbReference type="RefSeq" id="WP_071544532.1">
    <property type="nucleotide sequence ID" value="NZ_LKAQ01000002.1"/>
</dbReference>
<dbReference type="AlphaFoldDB" id="A0A1J5N7C3"/>
<keyword evidence="7" id="KW-0862">Zinc</keyword>
<gene>
    <name evidence="11" type="primary">queD_1</name>
    <name evidence="11" type="ORF">BerOc1_00893</name>
</gene>
<dbReference type="Gene3D" id="3.30.479.10">
    <property type="entry name" value="6-pyruvoyl tetrahydropterin synthase/QueD"/>
    <property type="match status" value="1"/>
</dbReference>
<dbReference type="SUPFAM" id="SSF55620">
    <property type="entry name" value="Tetrahydrobiopterin biosynthesis enzymes-like"/>
    <property type="match status" value="1"/>
</dbReference>
<proteinExistence type="inferred from homology"/>
<evidence type="ECO:0000256" key="5">
    <source>
        <dbReference type="ARBA" id="ARBA00018141"/>
    </source>
</evidence>
<comment type="caution">
    <text evidence="11">The sequence shown here is derived from an EMBL/GenBank/DDBJ whole genome shotgun (WGS) entry which is preliminary data.</text>
</comment>
<dbReference type="PANTHER" id="PTHR12589:SF7">
    <property type="entry name" value="6-PYRUVOYL TETRAHYDROBIOPTERIN SYNTHASE"/>
    <property type="match status" value="1"/>
</dbReference>
<dbReference type="GO" id="GO:0070497">
    <property type="term" value="F:6-carboxytetrahydropterin synthase activity"/>
    <property type="evidence" value="ECO:0007669"/>
    <property type="project" value="UniProtKB-EC"/>
</dbReference>
<keyword evidence="8 11" id="KW-0456">Lyase</keyword>
<name>A0A1J5N7C3_9BACT</name>
<dbReference type="InterPro" id="IPR007115">
    <property type="entry name" value="6-PTP_synth/QueD"/>
</dbReference>
<comment type="cofactor">
    <cofactor evidence="1">
        <name>Zn(2+)</name>
        <dbReference type="ChEBI" id="CHEBI:29105"/>
    </cofactor>
</comment>
<evidence type="ECO:0000313" key="12">
    <source>
        <dbReference type="Proteomes" id="UP000181901"/>
    </source>
</evidence>
<dbReference type="InterPro" id="IPR038418">
    <property type="entry name" value="6-PTP_synth/QueD_sf"/>
</dbReference>
<comment type="pathway">
    <text evidence="2">Purine metabolism; 7-cyano-7-deazaguanine biosynthesis.</text>
</comment>
<sequence>MHSLKVDSGHLNFSAAHFITFAGKCERLHGHNYAVEVQLEGGLTGDGYVYDFVELKRTVKTLCDTLDHRFLLPTGNGQFTVTRADGEVEIRVRDRRYVFPERDVLDLPVANITAEYLAQYLAGELFKTLSGCDNISSVQVGVEEAPGQAARFRIETGRQG</sequence>
<keyword evidence="12" id="KW-1185">Reference proteome</keyword>
<protein>
    <recommendedName>
        <fullName evidence="5">6-carboxy-5,6,7,8-tetrahydropterin synthase</fullName>
        <ecNumber evidence="4">4.1.2.50</ecNumber>
    </recommendedName>
    <alternativeName>
        <fullName evidence="9">Queuosine biosynthesis protein QueD</fullName>
    </alternativeName>
</protein>
<dbReference type="PANTHER" id="PTHR12589">
    <property type="entry name" value="PYRUVOYL TETRAHYDROBIOPTERIN SYNTHASE"/>
    <property type="match status" value="1"/>
</dbReference>
<dbReference type="OrthoDB" id="9804698at2"/>
<dbReference type="UniPathway" id="UPA00391"/>
<comment type="similarity">
    <text evidence="3">Belongs to the PTPS family. QueD subfamily.</text>
</comment>
<dbReference type="GO" id="GO:0046872">
    <property type="term" value="F:metal ion binding"/>
    <property type="evidence" value="ECO:0007669"/>
    <property type="project" value="UniProtKB-KW"/>
</dbReference>
<evidence type="ECO:0000256" key="1">
    <source>
        <dbReference type="ARBA" id="ARBA00001947"/>
    </source>
</evidence>
<comment type="catalytic activity">
    <reaction evidence="10">
        <text>7,8-dihydroneopterin 3'-triphosphate + H2O = 6-carboxy-5,6,7,8-tetrahydropterin + triphosphate + acetaldehyde + 2 H(+)</text>
        <dbReference type="Rhea" id="RHEA:27966"/>
        <dbReference type="ChEBI" id="CHEBI:15343"/>
        <dbReference type="ChEBI" id="CHEBI:15377"/>
        <dbReference type="ChEBI" id="CHEBI:15378"/>
        <dbReference type="ChEBI" id="CHEBI:18036"/>
        <dbReference type="ChEBI" id="CHEBI:58462"/>
        <dbReference type="ChEBI" id="CHEBI:61032"/>
        <dbReference type="EC" id="4.1.2.50"/>
    </reaction>
</comment>
<evidence type="ECO:0000256" key="6">
    <source>
        <dbReference type="ARBA" id="ARBA00022723"/>
    </source>
</evidence>
<accession>A0A1J5N7C3</accession>
<dbReference type="Proteomes" id="UP000181901">
    <property type="component" value="Unassembled WGS sequence"/>
</dbReference>